<dbReference type="RefSeq" id="WP_008041193.1">
    <property type="nucleotide sequence ID" value="NZ_AAOE01000038.1"/>
</dbReference>
<dbReference type="GO" id="GO:0006355">
    <property type="term" value="P:regulation of DNA-templated transcription"/>
    <property type="evidence" value="ECO:0007669"/>
    <property type="project" value="InterPro"/>
</dbReference>
<evidence type="ECO:0000313" key="3">
    <source>
        <dbReference type="Proteomes" id="UP000005953"/>
    </source>
</evidence>
<gene>
    <name evidence="2" type="ORF">MED297_00030</name>
</gene>
<evidence type="ECO:0000259" key="1">
    <source>
        <dbReference type="Pfam" id="PF01402"/>
    </source>
</evidence>
<comment type="caution">
    <text evidence="2">The sequence shown here is derived from an EMBL/GenBank/DDBJ whole genome shotgun (WGS) entry which is preliminary data.</text>
</comment>
<keyword evidence="3" id="KW-1185">Reference proteome</keyword>
<dbReference type="AlphaFoldDB" id="A4BJW0"/>
<name>A4BJW0_9GAMM</name>
<accession>A4BJW0</accession>
<feature type="domain" description="Ribbon-helix-helix protein CopG" evidence="1">
    <location>
        <begin position="8"/>
        <end position="40"/>
    </location>
</feature>
<sequence length="69" mass="7912">MPDVKKATFNLPVEELEALKALAAEEHKSVTEILRRAIKAEMFLTDTYKQGSKVLIETKDHEMREVIRA</sequence>
<evidence type="ECO:0000313" key="2">
    <source>
        <dbReference type="EMBL" id="EAR07561.1"/>
    </source>
</evidence>
<dbReference type="Pfam" id="PF01402">
    <property type="entry name" value="RHH_1"/>
    <property type="match status" value="1"/>
</dbReference>
<protein>
    <recommendedName>
        <fullName evidence="1">Ribbon-helix-helix protein CopG domain-containing protein</fullName>
    </recommendedName>
</protein>
<dbReference type="HOGENOM" id="CLU_2772996_0_0_6"/>
<organism evidence="2 3">
    <name type="scientific">Reinekea blandensis MED297</name>
    <dbReference type="NCBI Taxonomy" id="314283"/>
    <lineage>
        <taxon>Bacteria</taxon>
        <taxon>Pseudomonadati</taxon>
        <taxon>Pseudomonadota</taxon>
        <taxon>Gammaproteobacteria</taxon>
        <taxon>Oceanospirillales</taxon>
        <taxon>Saccharospirillaceae</taxon>
        <taxon>Reinekea</taxon>
    </lineage>
</organism>
<dbReference type="EMBL" id="AAOE01000038">
    <property type="protein sequence ID" value="EAR07561.1"/>
    <property type="molecule type" value="Genomic_DNA"/>
</dbReference>
<dbReference type="InterPro" id="IPR002145">
    <property type="entry name" value="CopG"/>
</dbReference>
<dbReference type="Proteomes" id="UP000005953">
    <property type="component" value="Unassembled WGS sequence"/>
</dbReference>
<proteinExistence type="predicted"/>
<reference evidence="2 3" key="1">
    <citation type="submission" date="2006-02" db="EMBL/GenBank/DDBJ databases">
        <authorList>
            <person name="Pinhassi J."/>
            <person name="Pedros-Alio C."/>
            <person name="Ferriera S."/>
            <person name="Johnson J."/>
            <person name="Kravitz S."/>
            <person name="Halpern A."/>
            <person name="Remington K."/>
            <person name="Beeson K."/>
            <person name="Tran B."/>
            <person name="Rogers Y.-H."/>
            <person name="Friedman R."/>
            <person name="Venter J.C."/>
        </authorList>
    </citation>
    <scope>NUCLEOTIDE SEQUENCE [LARGE SCALE GENOMIC DNA]</scope>
    <source>
        <strain evidence="2 3">MED297</strain>
    </source>
</reference>